<name>A0ABW0I0P8_9BACL</name>
<dbReference type="RefSeq" id="WP_378138004.1">
    <property type="nucleotide sequence ID" value="NZ_JBHSMI010000052.1"/>
</dbReference>
<evidence type="ECO:0008006" key="3">
    <source>
        <dbReference type="Google" id="ProtNLM"/>
    </source>
</evidence>
<proteinExistence type="predicted"/>
<reference evidence="2" key="1">
    <citation type="journal article" date="2019" name="Int. J. Syst. Evol. Microbiol.">
        <title>The Global Catalogue of Microorganisms (GCM) 10K type strain sequencing project: providing services to taxonomists for standard genome sequencing and annotation.</title>
        <authorList>
            <consortium name="The Broad Institute Genomics Platform"/>
            <consortium name="The Broad Institute Genome Sequencing Center for Infectious Disease"/>
            <person name="Wu L."/>
            <person name="Ma J."/>
        </authorList>
    </citation>
    <scope>NUCLEOTIDE SEQUENCE [LARGE SCALE GENOMIC DNA]</scope>
    <source>
        <strain evidence="2">CGMCC 1.18575</strain>
    </source>
</reference>
<organism evidence="1 2">
    <name type="scientific">Cohnella soli</name>
    <dbReference type="NCBI Taxonomy" id="425005"/>
    <lineage>
        <taxon>Bacteria</taxon>
        <taxon>Bacillati</taxon>
        <taxon>Bacillota</taxon>
        <taxon>Bacilli</taxon>
        <taxon>Bacillales</taxon>
        <taxon>Paenibacillaceae</taxon>
        <taxon>Cohnella</taxon>
    </lineage>
</organism>
<evidence type="ECO:0000313" key="1">
    <source>
        <dbReference type="EMBL" id="MFC5406110.1"/>
    </source>
</evidence>
<protein>
    <recommendedName>
        <fullName evidence="3">DUF2007 domain-containing protein</fullName>
    </recommendedName>
</protein>
<gene>
    <name evidence="1" type="ORF">ACFPOF_25495</name>
</gene>
<evidence type="ECO:0000313" key="2">
    <source>
        <dbReference type="Proteomes" id="UP001596113"/>
    </source>
</evidence>
<keyword evidence="2" id="KW-1185">Reference proteome</keyword>
<dbReference type="EMBL" id="JBHSMI010000052">
    <property type="protein sequence ID" value="MFC5406110.1"/>
    <property type="molecule type" value="Genomic_DNA"/>
</dbReference>
<dbReference type="Proteomes" id="UP001596113">
    <property type="component" value="Unassembled WGS sequence"/>
</dbReference>
<sequence length="106" mass="11606">MEMGIILLVVVVLGVGLVVRRKKNWKTLQTATGPNSELLQTAYAHLKSNHVKCKLVTDSSAVGDVGVGIVQSVDILPRDGTVFMLKVHTKHMEQAKELLEEFPEAV</sequence>
<comment type="caution">
    <text evidence="1">The sequence shown here is derived from an EMBL/GenBank/DDBJ whole genome shotgun (WGS) entry which is preliminary data.</text>
</comment>
<accession>A0ABW0I0P8</accession>